<name>A0ABT4A5W5_9BACT</name>
<evidence type="ECO:0000313" key="2">
    <source>
        <dbReference type="EMBL" id="MCY1076976.1"/>
    </source>
</evidence>
<protein>
    <submittedName>
        <fullName evidence="2">Tetratricopeptide repeat protein</fullName>
    </submittedName>
</protein>
<dbReference type="SMART" id="SM00028">
    <property type="entry name" value="TPR"/>
    <property type="match status" value="3"/>
</dbReference>
<organism evidence="2 3">
    <name type="scientific">Archangium lansingense</name>
    <dbReference type="NCBI Taxonomy" id="2995310"/>
    <lineage>
        <taxon>Bacteria</taxon>
        <taxon>Pseudomonadati</taxon>
        <taxon>Myxococcota</taxon>
        <taxon>Myxococcia</taxon>
        <taxon>Myxococcales</taxon>
        <taxon>Cystobacterineae</taxon>
        <taxon>Archangiaceae</taxon>
        <taxon>Archangium</taxon>
    </lineage>
</organism>
<dbReference type="PROSITE" id="PS50005">
    <property type="entry name" value="TPR"/>
    <property type="match status" value="1"/>
</dbReference>
<comment type="caution">
    <text evidence="2">The sequence shown here is derived from an EMBL/GenBank/DDBJ whole genome shotgun (WGS) entry which is preliminary data.</text>
</comment>
<accession>A0ABT4A5W5</accession>
<feature type="repeat" description="TPR" evidence="1">
    <location>
        <begin position="198"/>
        <end position="231"/>
    </location>
</feature>
<dbReference type="EMBL" id="JAPNKA010000001">
    <property type="protein sequence ID" value="MCY1076976.1"/>
    <property type="molecule type" value="Genomic_DNA"/>
</dbReference>
<gene>
    <name evidence="2" type="ORF">OV287_21070</name>
</gene>
<keyword evidence="1" id="KW-0802">TPR repeat</keyword>
<dbReference type="InterPro" id="IPR019734">
    <property type="entry name" value="TPR_rpt"/>
</dbReference>
<dbReference type="NCBIfam" id="NF047558">
    <property type="entry name" value="TPR_END_plus"/>
    <property type="match status" value="1"/>
</dbReference>
<dbReference type="SUPFAM" id="SSF48452">
    <property type="entry name" value="TPR-like"/>
    <property type="match status" value="1"/>
</dbReference>
<dbReference type="Proteomes" id="UP001207654">
    <property type="component" value="Unassembled WGS sequence"/>
</dbReference>
<sequence>MASVSRTIGLAALVAAAPGAAARAQSVPQGSYQADVLGRVELSAEHERLVAYASDGGPCRFKPQSRVLEGQLKGGVLVGQLTLCLQGASCPAVDTLPILALYSPEDRSLTAYVRPRAGCLAPVLGAAGLLVLNPAQAVSEQAPVRNGTSAVARLRTEKRNAGAAKAALERGNRLLGAKEWSGSAAEFEQSITHDDRNWVAFFGLGTAWLMRGQTADAIDALTRARALNPRESSIHYNLACAYSRLGDKKQALANLGQAVKLGFAITEGSQDQELDRLLGSDAASLTTYMGLIQQAVANNKASAGRRQQTGP</sequence>
<proteinExistence type="predicted"/>
<reference evidence="2 3" key="1">
    <citation type="submission" date="2022-11" db="EMBL/GenBank/DDBJ databases">
        <title>Minimal conservation of predation-associated metabolite biosynthetic gene clusters underscores biosynthetic potential of Myxococcota including descriptions for ten novel species: Archangium lansinium sp. nov., Myxococcus landrumus sp. nov., Nannocystis bai.</title>
        <authorList>
            <person name="Ahearne A."/>
            <person name="Stevens C."/>
            <person name="Phillips K."/>
        </authorList>
    </citation>
    <scope>NUCLEOTIDE SEQUENCE [LARGE SCALE GENOMIC DNA]</scope>
    <source>
        <strain evidence="2 3">MIWBW</strain>
    </source>
</reference>
<dbReference type="InterPro" id="IPR011990">
    <property type="entry name" value="TPR-like_helical_dom_sf"/>
</dbReference>
<keyword evidence="3" id="KW-1185">Reference proteome</keyword>
<evidence type="ECO:0000313" key="3">
    <source>
        <dbReference type="Proteomes" id="UP001207654"/>
    </source>
</evidence>
<evidence type="ECO:0000256" key="1">
    <source>
        <dbReference type="PROSITE-ProRule" id="PRU00339"/>
    </source>
</evidence>
<dbReference type="Gene3D" id="1.25.40.10">
    <property type="entry name" value="Tetratricopeptide repeat domain"/>
    <property type="match status" value="1"/>
</dbReference>
<dbReference type="RefSeq" id="WP_267535831.1">
    <property type="nucleotide sequence ID" value="NZ_JAPNKA010000001.1"/>
</dbReference>